<dbReference type="Proteomes" id="UP000431533">
    <property type="component" value="Unassembled WGS sequence"/>
</dbReference>
<dbReference type="GO" id="GO:0000976">
    <property type="term" value="F:transcription cis-regulatory region binding"/>
    <property type="evidence" value="ECO:0007669"/>
    <property type="project" value="TreeGrafter"/>
</dbReference>
<dbReference type="InterPro" id="IPR021858">
    <property type="entry name" value="Fun_TF"/>
</dbReference>
<evidence type="ECO:0000259" key="4">
    <source>
        <dbReference type="PROSITE" id="PS50048"/>
    </source>
</evidence>
<dbReference type="InterPro" id="IPR001138">
    <property type="entry name" value="Zn2Cys6_DnaBD"/>
</dbReference>
<gene>
    <name evidence="5" type="primary">BEA4_2</name>
    <name evidence="5" type="ORF">LHYA1_G007011</name>
</gene>
<dbReference type="GO" id="GO:0005634">
    <property type="term" value="C:nucleus"/>
    <property type="evidence" value="ECO:0007669"/>
    <property type="project" value="UniProtKB-SubCell"/>
</dbReference>
<keyword evidence="6" id="KW-1185">Reference proteome</keyword>
<dbReference type="PROSITE" id="PS00463">
    <property type="entry name" value="ZN2_CY6_FUNGAL_1"/>
    <property type="match status" value="1"/>
</dbReference>
<name>A0A8H8QYR5_9HELO</name>
<accession>A0A8H8QYR5</accession>
<evidence type="ECO:0000256" key="3">
    <source>
        <dbReference type="SAM" id="MobiDB-lite"/>
    </source>
</evidence>
<protein>
    <submittedName>
        <fullName evidence="5">Beauvericin cluster-specific repressor</fullName>
    </submittedName>
</protein>
<dbReference type="GO" id="GO:0008270">
    <property type="term" value="F:zinc ion binding"/>
    <property type="evidence" value="ECO:0007669"/>
    <property type="project" value="InterPro"/>
</dbReference>
<feature type="domain" description="Zn(2)-C6 fungal-type" evidence="4">
    <location>
        <begin position="48"/>
        <end position="76"/>
    </location>
</feature>
<dbReference type="GeneID" id="41987209"/>
<dbReference type="OrthoDB" id="4835445at2759"/>
<dbReference type="CDD" id="cd00067">
    <property type="entry name" value="GAL4"/>
    <property type="match status" value="1"/>
</dbReference>
<dbReference type="Gene3D" id="4.10.240.10">
    <property type="entry name" value="Zn(2)-C6 fungal-type DNA-binding domain"/>
    <property type="match status" value="1"/>
</dbReference>
<feature type="compositionally biased region" description="Polar residues" evidence="3">
    <location>
        <begin position="131"/>
        <end position="151"/>
    </location>
</feature>
<dbReference type="SMART" id="SM00066">
    <property type="entry name" value="GAL4"/>
    <property type="match status" value="1"/>
</dbReference>
<evidence type="ECO:0000256" key="2">
    <source>
        <dbReference type="ARBA" id="ARBA00023242"/>
    </source>
</evidence>
<evidence type="ECO:0000313" key="6">
    <source>
        <dbReference type="Proteomes" id="UP000431533"/>
    </source>
</evidence>
<proteinExistence type="predicted"/>
<keyword evidence="2" id="KW-0539">Nucleus</keyword>
<dbReference type="GO" id="GO:0045944">
    <property type="term" value="P:positive regulation of transcription by RNA polymerase II"/>
    <property type="evidence" value="ECO:0007669"/>
    <property type="project" value="TreeGrafter"/>
</dbReference>
<organism evidence="5 6">
    <name type="scientific">Lachnellula hyalina</name>
    <dbReference type="NCBI Taxonomy" id="1316788"/>
    <lineage>
        <taxon>Eukaryota</taxon>
        <taxon>Fungi</taxon>
        <taxon>Dikarya</taxon>
        <taxon>Ascomycota</taxon>
        <taxon>Pezizomycotina</taxon>
        <taxon>Leotiomycetes</taxon>
        <taxon>Helotiales</taxon>
        <taxon>Lachnaceae</taxon>
        <taxon>Lachnellula</taxon>
    </lineage>
</organism>
<evidence type="ECO:0000256" key="1">
    <source>
        <dbReference type="ARBA" id="ARBA00004123"/>
    </source>
</evidence>
<dbReference type="PANTHER" id="PTHR37534">
    <property type="entry name" value="TRANSCRIPTIONAL ACTIVATOR PROTEIN UGA3"/>
    <property type="match status" value="1"/>
</dbReference>
<dbReference type="Pfam" id="PF00172">
    <property type="entry name" value="Zn_clus"/>
    <property type="match status" value="1"/>
</dbReference>
<dbReference type="PROSITE" id="PS50048">
    <property type="entry name" value="ZN2_CY6_FUNGAL_2"/>
    <property type="match status" value="1"/>
</dbReference>
<comment type="subcellular location">
    <subcellularLocation>
        <location evidence="1">Nucleus</location>
    </subcellularLocation>
</comment>
<dbReference type="Pfam" id="PF11951">
    <property type="entry name" value="Fungal_trans_2"/>
    <property type="match status" value="1"/>
</dbReference>
<dbReference type="SUPFAM" id="SSF57701">
    <property type="entry name" value="Zn2/Cys6 DNA-binding domain"/>
    <property type="match status" value="1"/>
</dbReference>
<feature type="region of interest" description="Disordered" evidence="3">
    <location>
        <begin position="100"/>
        <end position="170"/>
    </location>
</feature>
<dbReference type="AlphaFoldDB" id="A0A8H8QYR5"/>
<comment type="caution">
    <text evidence="5">The sequence shown here is derived from an EMBL/GenBank/DDBJ whole genome shotgun (WGS) entry which is preliminary data.</text>
</comment>
<dbReference type="GO" id="GO:0000981">
    <property type="term" value="F:DNA-binding transcription factor activity, RNA polymerase II-specific"/>
    <property type="evidence" value="ECO:0007669"/>
    <property type="project" value="InterPro"/>
</dbReference>
<dbReference type="RefSeq" id="XP_031004036.1">
    <property type="nucleotide sequence ID" value="XM_031151943.1"/>
</dbReference>
<sequence length="656" mass="72735">MNTGTPLSDTSLQLQNEASLGEGIMAAIEATSQTQAKNPRKAPKSRNGCLRCKSKRLKCDEGKPECLQCNRKSLSCPGYKIKPLVWSTKHEKLLVSSSHAPLPAASKKPESPQDLLPPSPEEEKGPESCFVSPQPQDESDSIAETSMQSVPGSPLIASDSRRDSNQTDSLSAIRQQLHRSTVPEFLLHLPTMLVEYYFNYVCQIFSSFDGTLNPFRSTVGRLWDGSAPIYYAIQSMAAAYLANHFPRMTPVGIQMQRETYKCLYQSQKGVQGQTENLDKTLLTVLLVGQTTAWHDPKDLGLVHLKTAKRLNKKRVEQQGVGVGTREQRQNEFFEQCILYWDMLAGFVEDDLEELGYADMSILESTTLSNEASSSASSAEKEKVFPHPWTGVAPKVQKLFAQVGRLIRSYRKTTAQDAASLDFFSLDFSFDMELPGGSGAEAIAKAQSLEEELLSFEPPSVSDLVDAGDENTPVHHYVLLAEAYRCSALIELYRVFPSILVRRFPVADTAFATSSPSPSPNLFHFLPVDNSLPPEEFLLSLALHTVSILEKLPLTSGTRCLQPIILIVAGSELRFDPLSTLNPSTSIFNSITNREVDIATARRFVTTRLQDYCKSLPAKPVKKALALLEETWTRLDAGLECFWMDVMQEMGLETIFG</sequence>
<dbReference type="PANTHER" id="PTHR37534:SF11">
    <property type="entry name" value="ZN(II)2CYS6 TRANSCRIPTION FACTOR (EUROFUNG)"/>
    <property type="match status" value="1"/>
</dbReference>
<dbReference type="EMBL" id="QGMH01000101">
    <property type="protein sequence ID" value="TVY25248.1"/>
    <property type="molecule type" value="Genomic_DNA"/>
</dbReference>
<reference evidence="5 6" key="1">
    <citation type="submission" date="2018-05" db="EMBL/GenBank/DDBJ databases">
        <title>Genome sequencing and assembly of the regulated plant pathogen Lachnellula willkommii and related sister species for the development of diagnostic species identification markers.</title>
        <authorList>
            <person name="Giroux E."/>
            <person name="Bilodeau G."/>
        </authorList>
    </citation>
    <scope>NUCLEOTIDE SEQUENCE [LARGE SCALE GENOMIC DNA]</scope>
    <source>
        <strain evidence="5 6">CBS 185.66</strain>
    </source>
</reference>
<evidence type="ECO:0000313" key="5">
    <source>
        <dbReference type="EMBL" id="TVY25248.1"/>
    </source>
</evidence>
<dbReference type="InterPro" id="IPR036864">
    <property type="entry name" value="Zn2-C6_fun-type_DNA-bd_sf"/>
</dbReference>